<dbReference type="Pfam" id="PF00440">
    <property type="entry name" value="TetR_N"/>
    <property type="match status" value="1"/>
</dbReference>
<keyword evidence="1" id="KW-0678">Repressor</keyword>
<dbReference type="RefSeq" id="WP_066605903.1">
    <property type="nucleotide sequence ID" value="NZ_KQ130435.1"/>
</dbReference>
<keyword evidence="4" id="KW-0804">Transcription</keyword>
<evidence type="ECO:0000313" key="8">
    <source>
        <dbReference type="Proteomes" id="UP000052232"/>
    </source>
</evidence>
<dbReference type="STRING" id="1420583.V473_15020"/>
<evidence type="ECO:0000259" key="6">
    <source>
        <dbReference type="PROSITE" id="PS50977"/>
    </source>
</evidence>
<reference evidence="7 8" key="1">
    <citation type="journal article" date="2015" name="G3 (Bethesda)">
        <title>Insights into Ongoing Evolution of the Hexachlorocyclohexane Catabolic Pathway from Comparative Genomics of Ten Sphingomonadaceae Strains.</title>
        <authorList>
            <person name="Pearce S.L."/>
            <person name="Oakeshott J.G."/>
            <person name="Pandey G."/>
        </authorList>
    </citation>
    <scope>NUCLEOTIDE SEQUENCE [LARGE SCALE GENOMIC DNA]</scope>
    <source>
        <strain evidence="7 8">LL01</strain>
    </source>
</reference>
<evidence type="ECO:0000256" key="1">
    <source>
        <dbReference type="ARBA" id="ARBA00022491"/>
    </source>
</evidence>
<dbReference type="GO" id="GO:0000976">
    <property type="term" value="F:transcription cis-regulatory region binding"/>
    <property type="evidence" value="ECO:0007669"/>
    <property type="project" value="TreeGrafter"/>
</dbReference>
<dbReference type="InterPro" id="IPR036271">
    <property type="entry name" value="Tet_transcr_reg_TetR-rel_C_sf"/>
</dbReference>
<sequence>MTQLRPPSRPGIYARGTETVDAILKAAMDVLIDEGADAFTIRRIAARCDMKVGNVSYHFPRKEMLIQVLLDELVDSYGKLLDAVVHKPGLTAEERLKLVIILCLDDIGSKRTTHLFTELWALANHNPFVAERVKAFYDRVHGVIGDHVAAINPALSPDDVRTVALFISATMEGATPFLGHGKPWADKMPAFTALAVQSLVALARNATSADIAALAPAREPELA</sequence>
<dbReference type="InterPro" id="IPR001647">
    <property type="entry name" value="HTH_TetR"/>
</dbReference>
<dbReference type="PANTHER" id="PTHR30055:SF226">
    <property type="entry name" value="HTH-TYPE TRANSCRIPTIONAL REGULATOR PKSA"/>
    <property type="match status" value="1"/>
</dbReference>
<dbReference type="EMBL" id="JACT01000003">
    <property type="protein sequence ID" value="KMS54550.1"/>
    <property type="molecule type" value="Genomic_DNA"/>
</dbReference>
<keyword evidence="8" id="KW-1185">Reference proteome</keyword>
<proteinExistence type="predicted"/>
<dbReference type="Proteomes" id="UP000052232">
    <property type="component" value="Unassembled WGS sequence"/>
</dbReference>
<dbReference type="AlphaFoldDB" id="A0A0J8AII7"/>
<name>A0A0J8AII7_9SPHN</name>
<evidence type="ECO:0000256" key="5">
    <source>
        <dbReference type="PROSITE-ProRule" id="PRU00335"/>
    </source>
</evidence>
<feature type="DNA-binding region" description="H-T-H motif" evidence="5">
    <location>
        <begin position="40"/>
        <end position="59"/>
    </location>
</feature>
<comment type="caution">
    <text evidence="7">The sequence shown here is derived from an EMBL/GenBank/DDBJ whole genome shotgun (WGS) entry which is preliminary data.</text>
</comment>
<dbReference type="SUPFAM" id="SSF46689">
    <property type="entry name" value="Homeodomain-like"/>
    <property type="match status" value="1"/>
</dbReference>
<keyword evidence="2" id="KW-0805">Transcription regulation</keyword>
<dbReference type="Pfam" id="PF13977">
    <property type="entry name" value="TetR_C_6"/>
    <property type="match status" value="1"/>
</dbReference>
<organism evidence="7 8">
    <name type="scientific">Sphingobium cupriresistens LL01</name>
    <dbReference type="NCBI Taxonomy" id="1420583"/>
    <lineage>
        <taxon>Bacteria</taxon>
        <taxon>Pseudomonadati</taxon>
        <taxon>Pseudomonadota</taxon>
        <taxon>Alphaproteobacteria</taxon>
        <taxon>Sphingomonadales</taxon>
        <taxon>Sphingomonadaceae</taxon>
        <taxon>Sphingobium</taxon>
    </lineage>
</organism>
<evidence type="ECO:0000313" key="7">
    <source>
        <dbReference type="EMBL" id="KMS54550.1"/>
    </source>
</evidence>
<accession>A0A0J8AII7</accession>
<dbReference type="SUPFAM" id="SSF48498">
    <property type="entry name" value="Tetracyclin repressor-like, C-terminal domain"/>
    <property type="match status" value="1"/>
</dbReference>
<evidence type="ECO:0000256" key="2">
    <source>
        <dbReference type="ARBA" id="ARBA00023015"/>
    </source>
</evidence>
<gene>
    <name evidence="7" type="ORF">V473_15020</name>
</gene>
<protein>
    <submittedName>
        <fullName evidence="7">TetR family transcriptional regulator</fullName>
    </submittedName>
</protein>
<dbReference type="PANTHER" id="PTHR30055">
    <property type="entry name" value="HTH-TYPE TRANSCRIPTIONAL REGULATOR RUTR"/>
    <property type="match status" value="1"/>
</dbReference>
<feature type="domain" description="HTH tetR-type" evidence="6">
    <location>
        <begin position="17"/>
        <end position="77"/>
    </location>
</feature>
<evidence type="ECO:0000256" key="3">
    <source>
        <dbReference type="ARBA" id="ARBA00023125"/>
    </source>
</evidence>
<keyword evidence="3 5" id="KW-0238">DNA-binding</keyword>
<dbReference type="Gene3D" id="1.10.357.10">
    <property type="entry name" value="Tetracycline Repressor, domain 2"/>
    <property type="match status" value="1"/>
</dbReference>
<dbReference type="PATRIC" id="fig|1420583.3.peg.2797"/>
<dbReference type="GO" id="GO:0003700">
    <property type="term" value="F:DNA-binding transcription factor activity"/>
    <property type="evidence" value="ECO:0007669"/>
    <property type="project" value="TreeGrafter"/>
</dbReference>
<dbReference type="PROSITE" id="PS50977">
    <property type="entry name" value="HTH_TETR_2"/>
    <property type="match status" value="1"/>
</dbReference>
<dbReference type="InterPro" id="IPR009057">
    <property type="entry name" value="Homeodomain-like_sf"/>
</dbReference>
<dbReference type="InterPro" id="IPR050109">
    <property type="entry name" value="HTH-type_TetR-like_transc_reg"/>
</dbReference>
<evidence type="ECO:0000256" key="4">
    <source>
        <dbReference type="ARBA" id="ARBA00023163"/>
    </source>
</evidence>
<dbReference type="InterPro" id="IPR039538">
    <property type="entry name" value="BetI_C"/>
</dbReference>